<evidence type="ECO:0000313" key="3">
    <source>
        <dbReference type="EMBL" id="CAI6344287.1"/>
    </source>
</evidence>
<dbReference type="AlphaFoldDB" id="A0AAV0VM68"/>
<accession>A0AAV0VM68</accession>
<sequence>MAGPGETAELYGRVKAATDKFFVTLREARNLETQGKTNLALLEYEQCLNIIDNVFSVPLTHPTDLSLEWTEVDNILQYLKTEKKEILNRIVELQRDSGSNMAVDCRPMQSPPSYQEATRSDEEQSYISEPPVSYNQLSAMLNDLRVDIEQSSMAILLVSCDNSQVFFIAADGQVTSPSEKSNVKIFMLEGTNAESTRRYFLCIEDIYYPLIANGSPCLRTEFGAFLFPDIENRDSAIGVLVLPEHLELFTDVLEDILKKSLRKESGKARERGHNISAHIVKGATFLSNGLVKGAEKTTNFMNNSTPGLLNYIKPSQSDTNVCSPMKKGVKVAKNVTGTAADVTCYVAGKIGTASCVVGKFLAPHVHKGGTKILTGVTNMDKNEASQKMTNVFDIAAGAIEGFSIVYDGLEKSGIMLGNSISNNTVLIVHHKFGNNVSEVTQDTFDTVGHGLRFTRSVKELGPKNIVKSTVKETGRAMMVPEND</sequence>
<dbReference type="InterPro" id="IPR045036">
    <property type="entry name" value="Spartin-like"/>
</dbReference>
<proteinExistence type="predicted"/>
<dbReference type="GO" id="GO:0030514">
    <property type="term" value="P:negative regulation of BMP signaling pathway"/>
    <property type="evidence" value="ECO:0007669"/>
    <property type="project" value="TreeGrafter"/>
</dbReference>
<dbReference type="Gene3D" id="1.20.58.80">
    <property type="entry name" value="Phosphotransferase system, lactose/cellobiose-type IIA subunit"/>
    <property type="match status" value="1"/>
</dbReference>
<dbReference type="InterPro" id="IPR009686">
    <property type="entry name" value="Senescence/spartin_C"/>
</dbReference>
<feature type="region of interest" description="Disordered" evidence="1">
    <location>
        <begin position="104"/>
        <end position="126"/>
    </location>
</feature>
<dbReference type="PANTHER" id="PTHR21068">
    <property type="entry name" value="SPARTIN"/>
    <property type="match status" value="1"/>
</dbReference>
<dbReference type="EMBL" id="CARXXK010000001">
    <property type="protein sequence ID" value="CAI6344287.1"/>
    <property type="molecule type" value="Genomic_DNA"/>
</dbReference>
<protein>
    <recommendedName>
        <fullName evidence="2">Senescence domain-containing protein</fullName>
    </recommendedName>
</protein>
<evidence type="ECO:0000256" key="1">
    <source>
        <dbReference type="SAM" id="MobiDB-lite"/>
    </source>
</evidence>
<dbReference type="PANTHER" id="PTHR21068:SF43">
    <property type="entry name" value="SPARTIN"/>
    <property type="match status" value="1"/>
</dbReference>
<evidence type="ECO:0000259" key="2">
    <source>
        <dbReference type="Pfam" id="PF06911"/>
    </source>
</evidence>
<feature type="domain" description="Senescence" evidence="2">
    <location>
        <begin position="279"/>
        <end position="471"/>
    </location>
</feature>
<name>A0AAV0VM68_9HEMI</name>
<comment type="caution">
    <text evidence="3">The sequence shown here is derived from an EMBL/GenBank/DDBJ whole genome shotgun (WGS) entry which is preliminary data.</text>
</comment>
<keyword evidence="4" id="KW-1185">Reference proteome</keyword>
<dbReference type="GO" id="GO:0005886">
    <property type="term" value="C:plasma membrane"/>
    <property type="evidence" value="ECO:0007669"/>
    <property type="project" value="TreeGrafter"/>
</dbReference>
<evidence type="ECO:0000313" key="4">
    <source>
        <dbReference type="Proteomes" id="UP001160148"/>
    </source>
</evidence>
<gene>
    <name evidence="3" type="ORF">MEUPH1_LOCUS1440</name>
</gene>
<dbReference type="GO" id="GO:0051301">
    <property type="term" value="P:cell division"/>
    <property type="evidence" value="ECO:0007669"/>
    <property type="project" value="TreeGrafter"/>
</dbReference>
<dbReference type="Proteomes" id="UP001160148">
    <property type="component" value="Unassembled WGS sequence"/>
</dbReference>
<dbReference type="Pfam" id="PF06911">
    <property type="entry name" value="Senescence"/>
    <property type="match status" value="1"/>
</dbReference>
<organism evidence="3 4">
    <name type="scientific">Macrosiphum euphorbiae</name>
    <name type="common">potato aphid</name>
    <dbReference type="NCBI Taxonomy" id="13131"/>
    <lineage>
        <taxon>Eukaryota</taxon>
        <taxon>Metazoa</taxon>
        <taxon>Ecdysozoa</taxon>
        <taxon>Arthropoda</taxon>
        <taxon>Hexapoda</taxon>
        <taxon>Insecta</taxon>
        <taxon>Pterygota</taxon>
        <taxon>Neoptera</taxon>
        <taxon>Paraneoptera</taxon>
        <taxon>Hemiptera</taxon>
        <taxon>Sternorrhyncha</taxon>
        <taxon>Aphidomorpha</taxon>
        <taxon>Aphidoidea</taxon>
        <taxon>Aphididae</taxon>
        <taxon>Macrosiphini</taxon>
        <taxon>Macrosiphum</taxon>
    </lineage>
</organism>
<reference evidence="3 4" key="1">
    <citation type="submission" date="2023-01" db="EMBL/GenBank/DDBJ databases">
        <authorList>
            <person name="Whitehead M."/>
        </authorList>
    </citation>
    <scope>NUCLEOTIDE SEQUENCE [LARGE SCALE GENOMIC DNA]</scope>
</reference>